<gene>
    <name evidence="13" type="ORF">BC793_10621</name>
</gene>
<evidence type="ECO:0000313" key="13">
    <source>
        <dbReference type="EMBL" id="PWK47994.1"/>
    </source>
</evidence>
<evidence type="ECO:0000256" key="2">
    <source>
        <dbReference type="ARBA" id="ARBA00022527"/>
    </source>
</evidence>
<dbReference type="FunFam" id="3.30.200.20:FF:000035">
    <property type="entry name" value="Serine/threonine protein kinase Stk1"/>
    <property type="match status" value="1"/>
</dbReference>
<dbReference type="PROSITE" id="PS50011">
    <property type="entry name" value="PROTEIN_KINASE_DOM"/>
    <property type="match status" value="1"/>
</dbReference>
<dbReference type="AlphaFoldDB" id="A0A316FGR1"/>
<dbReference type="SUPFAM" id="SSF56112">
    <property type="entry name" value="Protein kinase-like (PK-like)"/>
    <property type="match status" value="1"/>
</dbReference>
<comment type="catalytic activity">
    <reaction evidence="8">
        <text>L-seryl-[protein] + ATP = O-phospho-L-seryl-[protein] + ADP + H(+)</text>
        <dbReference type="Rhea" id="RHEA:17989"/>
        <dbReference type="Rhea" id="RHEA-COMP:9863"/>
        <dbReference type="Rhea" id="RHEA-COMP:11604"/>
        <dbReference type="ChEBI" id="CHEBI:15378"/>
        <dbReference type="ChEBI" id="CHEBI:29999"/>
        <dbReference type="ChEBI" id="CHEBI:30616"/>
        <dbReference type="ChEBI" id="CHEBI:83421"/>
        <dbReference type="ChEBI" id="CHEBI:456216"/>
        <dbReference type="EC" id="2.7.11.1"/>
    </reaction>
</comment>
<evidence type="ECO:0000256" key="10">
    <source>
        <dbReference type="SAM" id="MobiDB-lite"/>
    </source>
</evidence>
<dbReference type="InterPro" id="IPR000719">
    <property type="entry name" value="Prot_kinase_dom"/>
</dbReference>
<keyword evidence="14" id="KW-1185">Reference proteome</keyword>
<dbReference type="PROSITE" id="PS00107">
    <property type="entry name" value="PROTEIN_KINASE_ATP"/>
    <property type="match status" value="1"/>
</dbReference>
<dbReference type="CDD" id="cd14014">
    <property type="entry name" value="STKc_PknB_like"/>
    <property type="match status" value="1"/>
</dbReference>
<dbReference type="Pfam" id="PF00069">
    <property type="entry name" value="Pkinase"/>
    <property type="match status" value="1"/>
</dbReference>
<feature type="binding site" evidence="9">
    <location>
        <position position="59"/>
    </location>
    <ligand>
        <name>ATP</name>
        <dbReference type="ChEBI" id="CHEBI:30616"/>
    </ligand>
</feature>
<dbReference type="Gene3D" id="1.10.510.10">
    <property type="entry name" value="Transferase(Phosphotransferase) domain 1"/>
    <property type="match status" value="1"/>
</dbReference>
<evidence type="ECO:0000259" key="12">
    <source>
        <dbReference type="PROSITE" id="PS50011"/>
    </source>
</evidence>
<keyword evidence="2" id="KW-0723">Serine/threonine-protein kinase</keyword>
<feature type="region of interest" description="Disordered" evidence="10">
    <location>
        <begin position="395"/>
        <end position="485"/>
    </location>
</feature>
<keyword evidence="11" id="KW-1133">Transmembrane helix</keyword>
<dbReference type="PROSITE" id="PS00108">
    <property type="entry name" value="PROTEIN_KINASE_ST"/>
    <property type="match status" value="1"/>
</dbReference>
<dbReference type="PANTHER" id="PTHR43289">
    <property type="entry name" value="MITOGEN-ACTIVATED PROTEIN KINASE KINASE KINASE 20-RELATED"/>
    <property type="match status" value="1"/>
</dbReference>
<dbReference type="GO" id="GO:0005524">
    <property type="term" value="F:ATP binding"/>
    <property type="evidence" value="ECO:0007669"/>
    <property type="project" value="UniProtKB-UniRule"/>
</dbReference>
<evidence type="ECO:0000256" key="3">
    <source>
        <dbReference type="ARBA" id="ARBA00022679"/>
    </source>
</evidence>
<comment type="caution">
    <text evidence="13">The sequence shown here is derived from an EMBL/GenBank/DDBJ whole genome shotgun (WGS) entry which is preliminary data.</text>
</comment>
<feature type="domain" description="Protein kinase" evidence="12">
    <location>
        <begin position="30"/>
        <end position="294"/>
    </location>
</feature>
<dbReference type="InterPro" id="IPR008271">
    <property type="entry name" value="Ser/Thr_kinase_AS"/>
</dbReference>
<dbReference type="InterPro" id="IPR011009">
    <property type="entry name" value="Kinase-like_dom_sf"/>
</dbReference>
<feature type="compositionally biased region" description="Pro residues" evidence="10">
    <location>
        <begin position="442"/>
        <end position="458"/>
    </location>
</feature>
<keyword evidence="11" id="KW-0812">Transmembrane</keyword>
<dbReference type="GO" id="GO:0004674">
    <property type="term" value="F:protein serine/threonine kinase activity"/>
    <property type="evidence" value="ECO:0007669"/>
    <property type="project" value="UniProtKB-KW"/>
</dbReference>
<dbReference type="PANTHER" id="PTHR43289:SF6">
    <property type="entry name" value="SERINE_THREONINE-PROTEIN KINASE NEKL-3"/>
    <property type="match status" value="1"/>
</dbReference>
<proteinExistence type="predicted"/>
<evidence type="ECO:0000256" key="9">
    <source>
        <dbReference type="PROSITE-ProRule" id="PRU10141"/>
    </source>
</evidence>
<organism evidence="13 14">
    <name type="scientific">Actinoplanes xinjiangensis</name>
    <dbReference type="NCBI Taxonomy" id="512350"/>
    <lineage>
        <taxon>Bacteria</taxon>
        <taxon>Bacillati</taxon>
        <taxon>Actinomycetota</taxon>
        <taxon>Actinomycetes</taxon>
        <taxon>Micromonosporales</taxon>
        <taxon>Micromonosporaceae</taxon>
        <taxon>Actinoplanes</taxon>
    </lineage>
</organism>
<comment type="catalytic activity">
    <reaction evidence="7">
        <text>L-threonyl-[protein] + ATP = O-phospho-L-threonyl-[protein] + ADP + H(+)</text>
        <dbReference type="Rhea" id="RHEA:46608"/>
        <dbReference type="Rhea" id="RHEA-COMP:11060"/>
        <dbReference type="Rhea" id="RHEA-COMP:11605"/>
        <dbReference type="ChEBI" id="CHEBI:15378"/>
        <dbReference type="ChEBI" id="CHEBI:30013"/>
        <dbReference type="ChEBI" id="CHEBI:30616"/>
        <dbReference type="ChEBI" id="CHEBI:61977"/>
        <dbReference type="ChEBI" id="CHEBI:456216"/>
        <dbReference type="EC" id="2.7.11.1"/>
    </reaction>
</comment>
<keyword evidence="6 9" id="KW-0067">ATP-binding</keyword>
<feature type="region of interest" description="Disordered" evidence="10">
    <location>
        <begin position="299"/>
        <end position="330"/>
    </location>
</feature>
<dbReference type="EMBL" id="QGGR01000006">
    <property type="protein sequence ID" value="PWK47994.1"/>
    <property type="molecule type" value="Genomic_DNA"/>
</dbReference>
<feature type="transmembrane region" description="Helical" evidence="11">
    <location>
        <begin position="367"/>
        <end position="388"/>
    </location>
</feature>
<reference evidence="13 14" key="1">
    <citation type="submission" date="2018-05" db="EMBL/GenBank/DDBJ databases">
        <title>Genomic Encyclopedia of Archaeal and Bacterial Type Strains, Phase II (KMG-II): from individual species to whole genera.</title>
        <authorList>
            <person name="Goeker M."/>
        </authorList>
    </citation>
    <scope>NUCLEOTIDE SEQUENCE [LARGE SCALE GENOMIC DNA]</scope>
    <source>
        <strain evidence="13 14">DSM 45184</strain>
    </source>
</reference>
<evidence type="ECO:0000256" key="1">
    <source>
        <dbReference type="ARBA" id="ARBA00012513"/>
    </source>
</evidence>
<keyword evidence="4 9" id="KW-0547">Nucleotide-binding</keyword>
<evidence type="ECO:0000256" key="5">
    <source>
        <dbReference type="ARBA" id="ARBA00022777"/>
    </source>
</evidence>
<keyword evidence="3" id="KW-0808">Transferase</keyword>
<protein>
    <recommendedName>
        <fullName evidence="1">non-specific serine/threonine protein kinase</fullName>
        <ecNumber evidence="1">2.7.11.1</ecNumber>
    </recommendedName>
</protein>
<evidence type="ECO:0000313" key="14">
    <source>
        <dbReference type="Proteomes" id="UP000245697"/>
    </source>
</evidence>
<dbReference type="Proteomes" id="UP000245697">
    <property type="component" value="Unassembled WGS sequence"/>
</dbReference>
<dbReference type="SMART" id="SM00220">
    <property type="entry name" value="S_TKc"/>
    <property type="match status" value="1"/>
</dbReference>
<accession>A0A316FGR1</accession>
<dbReference type="InterPro" id="IPR017441">
    <property type="entry name" value="Protein_kinase_ATP_BS"/>
</dbReference>
<name>A0A316FGR1_9ACTN</name>
<evidence type="ECO:0000256" key="6">
    <source>
        <dbReference type="ARBA" id="ARBA00022840"/>
    </source>
</evidence>
<dbReference type="Gene3D" id="3.30.200.20">
    <property type="entry name" value="Phosphorylase Kinase, domain 1"/>
    <property type="match status" value="1"/>
</dbReference>
<evidence type="ECO:0000256" key="11">
    <source>
        <dbReference type="SAM" id="Phobius"/>
    </source>
</evidence>
<evidence type="ECO:0000256" key="8">
    <source>
        <dbReference type="ARBA" id="ARBA00048679"/>
    </source>
</evidence>
<dbReference type="EC" id="2.7.11.1" evidence="1"/>
<keyword evidence="11" id="KW-0472">Membrane</keyword>
<keyword evidence="5 13" id="KW-0418">Kinase</keyword>
<evidence type="ECO:0000256" key="4">
    <source>
        <dbReference type="ARBA" id="ARBA00022741"/>
    </source>
</evidence>
<evidence type="ECO:0000256" key="7">
    <source>
        <dbReference type="ARBA" id="ARBA00047899"/>
    </source>
</evidence>
<sequence length="550" mass="56058">MVIIDGRLAGMSDAGGYEGAREGLVLGGRYRLVAPVGAGGMAVVWQARDEVLGRAVAVKLLAPAQAGDARSRERIRREARAAAALSHPNIAQVHDYGETDLAGRVFPYVVMELVPGGTLSARLALGAPPPRFAMRTGAEIAAALAAAHAEGLVHRDIKPGNVMLAPTGAKVVDFGIAAAVAPDGSGAPDDPDEVLGTPAYLAPERLVGDAVVPASDVYALGVVLYRMLSGRSPWSSEDTRQMVQAHLYVPPAPLPPVAGVPEYVVRLCDRCLAKNPAHRPSAEEAAAVLAHGAGIRVVTDEPPPAHDAGIPVVTGGRQSAAGDRPPAGDERELSVVVRRGPSAVRAEPHVAVPVAPPAGPPRRDRRVAWWAAAVVVLLAAAGAGVWLFTGRSPEQGAGASGRIVPGESAPPSPARPGAVPEATTGPGPVVTAPGTKPGRSRPAPPDQAPSRPPGPSPSTPITTSTPPSPSPTPEAVERTLSSEGGTVVATCSDPVTARLLSWKATRPYKVQSADPGPAAAPEVTFKRGTDLITMTVTCSGGVPAAEVAQA</sequence>